<dbReference type="PRINTS" id="PR00111">
    <property type="entry name" value="ABHYDROLASE"/>
</dbReference>
<dbReference type="EMBL" id="KN837351">
    <property type="protein sequence ID" value="KIJ26934.1"/>
    <property type="molecule type" value="Genomic_DNA"/>
</dbReference>
<reference evidence="2 3" key="1">
    <citation type="submission" date="2014-06" db="EMBL/GenBank/DDBJ databases">
        <title>Evolutionary Origins and Diversification of the Mycorrhizal Mutualists.</title>
        <authorList>
            <consortium name="DOE Joint Genome Institute"/>
            <consortium name="Mycorrhizal Genomics Consortium"/>
            <person name="Kohler A."/>
            <person name="Kuo A."/>
            <person name="Nagy L.G."/>
            <person name="Floudas D."/>
            <person name="Copeland A."/>
            <person name="Barry K.W."/>
            <person name="Cichocki N."/>
            <person name="Veneault-Fourrey C."/>
            <person name="LaButti K."/>
            <person name="Lindquist E.A."/>
            <person name="Lipzen A."/>
            <person name="Lundell T."/>
            <person name="Morin E."/>
            <person name="Murat C."/>
            <person name="Riley R."/>
            <person name="Ohm R."/>
            <person name="Sun H."/>
            <person name="Tunlid A."/>
            <person name="Henrissat B."/>
            <person name="Grigoriev I.V."/>
            <person name="Hibbett D.S."/>
            <person name="Martin F."/>
        </authorList>
    </citation>
    <scope>NUCLEOTIDE SEQUENCE [LARGE SCALE GENOMIC DNA]</scope>
    <source>
        <strain evidence="2 3">SS14</strain>
    </source>
</reference>
<name>A0A0C9TYN3_SPHS4</name>
<dbReference type="SUPFAM" id="SSF53474">
    <property type="entry name" value="alpha/beta-Hydrolases"/>
    <property type="match status" value="1"/>
</dbReference>
<dbReference type="HOGENOM" id="CLU_026209_12_0_1"/>
<organism evidence="2 3">
    <name type="scientific">Sphaerobolus stellatus (strain SS14)</name>
    <dbReference type="NCBI Taxonomy" id="990650"/>
    <lineage>
        <taxon>Eukaryota</taxon>
        <taxon>Fungi</taxon>
        <taxon>Dikarya</taxon>
        <taxon>Basidiomycota</taxon>
        <taxon>Agaricomycotina</taxon>
        <taxon>Agaricomycetes</taxon>
        <taxon>Phallomycetidae</taxon>
        <taxon>Geastrales</taxon>
        <taxon>Sphaerobolaceae</taxon>
        <taxon>Sphaerobolus</taxon>
    </lineage>
</organism>
<protein>
    <recommendedName>
        <fullName evidence="1">Serine aminopeptidase S33 domain-containing protein</fullName>
    </recommendedName>
</protein>
<dbReference type="Proteomes" id="UP000054279">
    <property type="component" value="Unassembled WGS sequence"/>
</dbReference>
<dbReference type="AlphaFoldDB" id="A0A0C9TYN3"/>
<feature type="domain" description="Serine aminopeptidase S33" evidence="1">
    <location>
        <begin position="115"/>
        <end position="336"/>
    </location>
</feature>
<evidence type="ECO:0000313" key="2">
    <source>
        <dbReference type="EMBL" id="KIJ26934.1"/>
    </source>
</evidence>
<accession>A0A0C9TYN3</accession>
<evidence type="ECO:0000259" key="1">
    <source>
        <dbReference type="Pfam" id="PF12146"/>
    </source>
</evidence>
<dbReference type="PANTHER" id="PTHR11614">
    <property type="entry name" value="PHOSPHOLIPASE-RELATED"/>
    <property type="match status" value="1"/>
</dbReference>
<dbReference type="InterPro" id="IPR000073">
    <property type="entry name" value="AB_hydrolase_1"/>
</dbReference>
<keyword evidence="3" id="KW-1185">Reference proteome</keyword>
<dbReference type="InterPro" id="IPR029058">
    <property type="entry name" value="AB_hydrolase_fold"/>
</dbReference>
<sequence length="382" mass="42584">MSTDPTLGTFFTVFVQPFLSAIGLYTPSDPTYGRYLISTPDSELELASRTANGVQVKTRMRRIFVDDLGKGKEAEDVQLISEELSTGKGREWVFYKVWERVDARAMKGRGRGSDVLLLHGINDYGGKWALHMDRLLEQGFRVVVPDLPSHGRSTGLHAYITSPAQLFQAIDVVLNDINLLDDDSKRNIFLVGSSMGGGMALSYAALHSNSSRITGVYAMCPMIGVAPETMPPPIVQLVGKVLSPILGRLPLATAVRGKGHHDPRVEAEFMADPRHYRGKLRISTGFALLRCMLNLMPPPHTFRTPFRISHGTHDRVTSSKLSEAFVAACKADAKSLDESRDQELVLFSKYEHIMLKVGVDEEDDEMRQRILKDMVEWLLKRV</sequence>
<dbReference type="InterPro" id="IPR051044">
    <property type="entry name" value="MAG_DAG_Lipase"/>
</dbReference>
<dbReference type="InterPro" id="IPR022742">
    <property type="entry name" value="Hydrolase_4"/>
</dbReference>
<dbReference type="Pfam" id="PF12146">
    <property type="entry name" value="Hydrolase_4"/>
    <property type="match status" value="1"/>
</dbReference>
<gene>
    <name evidence="2" type="ORF">M422DRAFT_38001</name>
</gene>
<proteinExistence type="predicted"/>
<evidence type="ECO:0000313" key="3">
    <source>
        <dbReference type="Proteomes" id="UP000054279"/>
    </source>
</evidence>
<dbReference type="Gene3D" id="3.40.50.1820">
    <property type="entry name" value="alpha/beta hydrolase"/>
    <property type="match status" value="1"/>
</dbReference>
<dbReference type="OrthoDB" id="10249433at2759"/>